<dbReference type="NCBIfam" id="TIGR01987">
    <property type="entry name" value="HI0074"/>
    <property type="match status" value="1"/>
</dbReference>
<name>A0A975GAT1_9THEO</name>
<dbReference type="Pfam" id="PF08780">
    <property type="entry name" value="NTase_sub_bind"/>
    <property type="match status" value="1"/>
</dbReference>
<protein>
    <submittedName>
        <fullName evidence="2">Nucleotidyltransferase substrate binding protein</fullName>
    </submittedName>
</protein>
<dbReference type="InterPro" id="IPR010235">
    <property type="entry name" value="HepT"/>
</dbReference>
<dbReference type="KEGG" id="aaut:ACETAC_02530"/>
<keyword evidence="3" id="KW-1185">Reference proteome</keyword>
<organism evidence="2 3">
    <name type="scientific">Aceticella autotrophica</name>
    <dbReference type="NCBI Taxonomy" id="2755338"/>
    <lineage>
        <taxon>Bacteria</taxon>
        <taxon>Bacillati</taxon>
        <taxon>Bacillota</taxon>
        <taxon>Clostridia</taxon>
        <taxon>Thermoanaerobacterales</taxon>
        <taxon>Thermoanaerobacteraceae</taxon>
        <taxon>Aceticella</taxon>
    </lineage>
</organism>
<sequence length="131" mass="15664">MTEERLREKLNNYEKALLRLEEALKEINVNQYVYDSVIKRFEFTYELAWKLMKAFIEYKGGNDIKFPRDIFKEAFATGIVEDGEVWLSMIKDRNLSSHTYNQEGAIEIYNRIKNLYWQHFKNLVKTIKGGI</sequence>
<evidence type="ECO:0000313" key="2">
    <source>
        <dbReference type="EMBL" id="QSZ27789.1"/>
    </source>
</evidence>
<keyword evidence="1" id="KW-0175">Coiled coil</keyword>
<dbReference type="Gene3D" id="1.20.120.330">
    <property type="entry name" value="Nucleotidyltransferases domain 2"/>
    <property type="match status" value="1"/>
</dbReference>
<feature type="coiled-coil region" evidence="1">
    <location>
        <begin position="3"/>
        <end position="30"/>
    </location>
</feature>
<dbReference type="SUPFAM" id="SSF81593">
    <property type="entry name" value="Nucleotidyltransferase substrate binding subunit/domain"/>
    <property type="match status" value="1"/>
</dbReference>
<proteinExistence type="predicted"/>
<dbReference type="RefSeq" id="WP_284680507.1">
    <property type="nucleotide sequence ID" value="NZ_CP060096.1"/>
</dbReference>
<dbReference type="AlphaFoldDB" id="A0A975GAT1"/>
<evidence type="ECO:0000256" key="1">
    <source>
        <dbReference type="SAM" id="Coils"/>
    </source>
</evidence>
<reference evidence="2" key="1">
    <citation type="submission" date="2020-08" db="EMBL/GenBank/DDBJ databases">
        <title>Genomic insights into the carbon and energy metabolism of the first obligate autotrophic acetogenic bacterium Aceticella autotrophica gen. nov., sp. nov.</title>
        <authorList>
            <person name="Toshchakov S.V."/>
            <person name="Elcheninov A.G."/>
            <person name="Kublanov I.V."/>
            <person name="Frolov E.N."/>
            <person name="Lebedinsky A.V."/>
        </authorList>
    </citation>
    <scope>NUCLEOTIDE SEQUENCE</scope>
    <source>
        <strain evidence="2">3443-3Ac</strain>
    </source>
</reference>
<evidence type="ECO:0000313" key="3">
    <source>
        <dbReference type="Proteomes" id="UP000671913"/>
    </source>
</evidence>
<dbReference type="Proteomes" id="UP000671913">
    <property type="component" value="Chromosome"/>
</dbReference>
<dbReference type="EMBL" id="CP060096">
    <property type="protein sequence ID" value="QSZ27789.1"/>
    <property type="molecule type" value="Genomic_DNA"/>
</dbReference>
<accession>A0A975GAT1</accession>
<gene>
    <name evidence="2" type="ORF">ACETAC_02530</name>
</gene>